<gene>
    <name evidence="1" type="ORF">CU635_09265</name>
    <name evidence="2" type="ORF">CVD25_14870</name>
</gene>
<dbReference type="InterPro" id="IPR021109">
    <property type="entry name" value="Peptidase_aspartic_dom_sf"/>
</dbReference>
<dbReference type="SUPFAM" id="SSF50630">
    <property type="entry name" value="Acid proteases"/>
    <property type="match status" value="1"/>
</dbReference>
<protein>
    <recommendedName>
        <fullName evidence="5">Peptidase A2 domain-containing protein</fullName>
    </recommendedName>
</protein>
<sequence length="130" mass="14758">MKFAMDDQLPLVSVQIEYNGMKKTFSNVLLDTGCSSTILDTDLCEEIGLMLDLENAITRKMYGIGGTEICIEQKVSGMTIDMFQLRDFTIQLGDVREMHGFDGIIGSDFFLANKLIIDFENMEVRKTRIR</sequence>
<evidence type="ECO:0000313" key="1">
    <source>
        <dbReference type="EMBL" id="PLR83474.1"/>
    </source>
</evidence>
<organism evidence="1 3">
    <name type="scientific">Bacillus canaveralius</name>
    <dbReference type="NCBI Taxonomy" id="1403243"/>
    <lineage>
        <taxon>Bacteria</taxon>
        <taxon>Bacillati</taxon>
        <taxon>Bacillota</taxon>
        <taxon>Bacilli</taxon>
        <taxon>Bacillales</taxon>
        <taxon>Bacillaceae</taxon>
        <taxon>Bacillus</taxon>
    </lineage>
</organism>
<dbReference type="AlphaFoldDB" id="A0A2N5GMX2"/>
<dbReference type="Proteomes" id="UP000234951">
    <property type="component" value="Unassembled WGS sequence"/>
</dbReference>
<keyword evidence="4" id="KW-1185">Reference proteome</keyword>
<dbReference type="OrthoDB" id="2735601at2"/>
<evidence type="ECO:0000313" key="4">
    <source>
        <dbReference type="Proteomes" id="UP000235114"/>
    </source>
</evidence>
<dbReference type="Proteomes" id="UP000235114">
    <property type="component" value="Unassembled WGS sequence"/>
</dbReference>
<evidence type="ECO:0000313" key="2">
    <source>
        <dbReference type="EMBL" id="PLR95345.1"/>
    </source>
</evidence>
<reference evidence="2 4" key="2">
    <citation type="submission" date="2017-12" db="EMBL/GenBank/DDBJ databases">
        <title>Comparative Functional Genomics of Dry Heat Resistant strains isolated from the Viking Spacecraft.</title>
        <authorList>
            <person name="Seuylemezian A."/>
            <person name="Cooper K."/>
            <person name="Vaishampayan P."/>
        </authorList>
    </citation>
    <scope>NUCLEOTIDE SEQUENCE [LARGE SCALE GENOMIC DNA]</scope>
    <source>
        <strain evidence="2 4">ATCC 29669</strain>
    </source>
</reference>
<evidence type="ECO:0000313" key="3">
    <source>
        <dbReference type="Proteomes" id="UP000234951"/>
    </source>
</evidence>
<dbReference type="Gene3D" id="2.40.70.10">
    <property type="entry name" value="Acid Proteases"/>
    <property type="match status" value="1"/>
</dbReference>
<dbReference type="Pfam" id="PF13650">
    <property type="entry name" value="Asp_protease_2"/>
    <property type="match status" value="1"/>
</dbReference>
<accession>A0A2N5GMX2</accession>
<dbReference type="EMBL" id="PGVA01000020">
    <property type="protein sequence ID" value="PLR83474.1"/>
    <property type="molecule type" value="Genomic_DNA"/>
</dbReference>
<reference evidence="1 3" key="1">
    <citation type="submission" date="2017-11" db="EMBL/GenBank/DDBJ databases">
        <title>Comparitive Functional Genomics of Dry Heat Resistant strains isolated from the Viking Spacecraft.</title>
        <authorList>
            <person name="Seuylemezian A."/>
            <person name="Cooper K."/>
            <person name="Vaishampayan P."/>
        </authorList>
    </citation>
    <scope>NUCLEOTIDE SEQUENCE [LARGE SCALE GENOMIC DNA]</scope>
    <source>
        <strain evidence="1 3">M4.6</strain>
    </source>
</reference>
<evidence type="ECO:0008006" key="5">
    <source>
        <dbReference type="Google" id="ProtNLM"/>
    </source>
</evidence>
<comment type="caution">
    <text evidence="1">The sequence shown here is derived from an EMBL/GenBank/DDBJ whole genome shotgun (WGS) entry which is preliminary data.</text>
</comment>
<name>A0A2N5GMX2_9BACI</name>
<dbReference type="EMBL" id="PGVD01000039">
    <property type="protein sequence ID" value="PLR95345.1"/>
    <property type="molecule type" value="Genomic_DNA"/>
</dbReference>
<proteinExistence type="predicted"/>